<dbReference type="InterPro" id="IPR036909">
    <property type="entry name" value="Cyt_c-like_dom_sf"/>
</dbReference>
<name>A0ABS3F9V6_9PROT</name>
<gene>
    <name evidence="11" type="ORF">J0X12_15960</name>
</gene>
<evidence type="ECO:0000256" key="2">
    <source>
        <dbReference type="ARBA" id="ARBA00022475"/>
    </source>
</evidence>
<dbReference type="PANTHER" id="PTHR35008">
    <property type="entry name" value="BLL4482 PROTEIN-RELATED"/>
    <property type="match status" value="1"/>
</dbReference>
<keyword evidence="3 9" id="KW-0349">Heme</keyword>
<keyword evidence="12" id="KW-1185">Reference proteome</keyword>
<evidence type="ECO:0000313" key="11">
    <source>
        <dbReference type="EMBL" id="MBO0335117.1"/>
    </source>
</evidence>
<evidence type="ECO:0000256" key="5">
    <source>
        <dbReference type="ARBA" id="ARBA00022729"/>
    </source>
</evidence>
<proteinExistence type="predicted"/>
<feature type="domain" description="Cytochrome c" evidence="10">
    <location>
        <begin position="166"/>
        <end position="277"/>
    </location>
</feature>
<reference evidence="11 12" key="1">
    <citation type="submission" date="2021-03" db="EMBL/GenBank/DDBJ databases">
        <title>Sneathiella sp. CAU 1612 isolated from Kang Won-do.</title>
        <authorList>
            <person name="Kim W."/>
        </authorList>
    </citation>
    <scope>NUCLEOTIDE SEQUENCE [LARGE SCALE GENOMIC DNA]</scope>
    <source>
        <strain evidence="11 12">CAU 1612</strain>
    </source>
</reference>
<dbReference type="PIRSF" id="PIRSF000018">
    <property type="entry name" value="Mb_ADH_cyt_c"/>
    <property type="match status" value="1"/>
</dbReference>
<evidence type="ECO:0000259" key="10">
    <source>
        <dbReference type="PROSITE" id="PS51007"/>
    </source>
</evidence>
<evidence type="ECO:0000256" key="8">
    <source>
        <dbReference type="ARBA" id="ARBA00023136"/>
    </source>
</evidence>
<dbReference type="RefSeq" id="WP_207047428.1">
    <property type="nucleotide sequence ID" value="NZ_JAFLNC010000005.1"/>
</dbReference>
<evidence type="ECO:0000256" key="1">
    <source>
        <dbReference type="ARBA" id="ARBA00004236"/>
    </source>
</evidence>
<feature type="domain" description="Cytochrome c" evidence="10">
    <location>
        <begin position="19"/>
        <end position="124"/>
    </location>
</feature>
<keyword evidence="2" id="KW-1003">Cell membrane</keyword>
<keyword evidence="8" id="KW-0472">Membrane</keyword>
<dbReference type="PANTHER" id="PTHR35008:SF8">
    <property type="entry name" value="ALCOHOL DEHYDROGENASE CYTOCHROME C SUBUNIT"/>
    <property type="match status" value="1"/>
</dbReference>
<protein>
    <submittedName>
        <fullName evidence="11">Cytochrome c</fullName>
    </submittedName>
</protein>
<evidence type="ECO:0000256" key="9">
    <source>
        <dbReference type="PROSITE-ProRule" id="PRU00433"/>
    </source>
</evidence>
<evidence type="ECO:0000256" key="7">
    <source>
        <dbReference type="ARBA" id="ARBA00023004"/>
    </source>
</evidence>
<dbReference type="Pfam" id="PF00034">
    <property type="entry name" value="Cytochrom_C"/>
    <property type="match status" value="2"/>
</dbReference>
<dbReference type="Gene3D" id="1.10.760.10">
    <property type="entry name" value="Cytochrome c-like domain"/>
    <property type="match status" value="2"/>
</dbReference>
<dbReference type="InterPro" id="IPR014353">
    <property type="entry name" value="Membr-bd_ADH_cyt_c"/>
</dbReference>
<dbReference type="InterPro" id="IPR051459">
    <property type="entry name" value="Cytochrome_c-type_DH"/>
</dbReference>
<dbReference type="EMBL" id="JAFLNC010000005">
    <property type="protein sequence ID" value="MBO0335117.1"/>
    <property type="molecule type" value="Genomic_DNA"/>
</dbReference>
<accession>A0ABS3F9V6</accession>
<dbReference type="SUPFAM" id="SSF46626">
    <property type="entry name" value="Cytochrome c"/>
    <property type="match status" value="2"/>
</dbReference>
<comment type="caution">
    <text evidence="11">The sequence shown here is derived from an EMBL/GenBank/DDBJ whole genome shotgun (WGS) entry which is preliminary data.</text>
</comment>
<dbReference type="InterPro" id="IPR009056">
    <property type="entry name" value="Cyt_c-like_dom"/>
</dbReference>
<keyword evidence="4 9" id="KW-0479">Metal-binding</keyword>
<evidence type="ECO:0000313" key="12">
    <source>
        <dbReference type="Proteomes" id="UP000664761"/>
    </source>
</evidence>
<keyword evidence="5" id="KW-0732">Signal</keyword>
<keyword evidence="7 9" id="KW-0408">Iron</keyword>
<organism evidence="11 12">
    <name type="scientific">Sneathiella sedimenti</name>
    <dbReference type="NCBI Taxonomy" id="2816034"/>
    <lineage>
        <taxon>Bacteria</taxon>
        <taxon>Pseudomonadati</taxon>
        <taxon>Pseudomonadota</taxon>
        <taxon>Alphaproteobacteria</taxon>
        <taxon>Sneathiellales</taxon>
        <taxon>Sneathiellaceae</taxon>
        <taxon>Sneathiella</taxon>
    </lineage>
</organism>
<evidence type="ECO:0000256" key="6">
    <source>
        <dbReference type="ARBA" id="ARBA00022737"/>
    </source>
</evidence>
<dbReference type="Proteomes" id="UP000664761">
    <property type="component" value="Unassembled WGS sequence"/>
</dbReference>
<sequence length="284" mass="30504">MGAFLLTSALGIGALQAQEVTDKGAYLTAAGGCYGCHTDIKNKGVPFAGGRPLETPFGVFYTPNITPDPETGIGSWTDEEFLAALKDGVSPSGHYYFPAFPYTSYTKMTDEDALAIKSYLMSLAPVAQENRAHDVSAPFSWRWLQWGWRLLFFKDGPYVPPVTASDPVARGGYLVEALTHCGECHTPRNFLGGTDSSLYLAGAAAGGEGEKVPNITPDDATGIGDWSEADLVSFMKDGMMPDFDNVQGSMEEVIDHSLSKLTEDDLAAIAAYLKSIPPINNKIQ</sequence>
<evidence type="ECO:0000256" key="4">
    <source>
        <dbReference type="ARBA" id="ARBA00022723"/>
    </source>
</evidence>
<comment type="subcellular location">
    <subcellularLocation>
        <location evidence="1">Cell membrane</location>
    </subcellularLocation>
</comment>
<keyword evidence="6" id="KW-0677">Repeat</keyword>
<dbReference type="PROSITE" id="PS51007">
    <property type="entry name" value="CYTC"/>
    <property type="match status" value="2"/>
</dbReference>
<evidence type="ECO:0000256" key="3">
    <source>
        <dbReference type="ARBA" id="ARBA00022617"/>
    </source>
</evidence>